<organism evidence="3 4">
    <name type="scientific">Leptobacterium flavescens</name>
    <dbReference type="NCBI Taxonomy" id="472055"/>
    <lineage>
        <taxon>Bacteria</taxon>
        <taxon>Pseudomonadati</taxon>
        <taxon>Bacteroidota</taxon>
        <taxon>Flavobacteriia</taxon>
        <taxon>Flavobacteriales</taxon>
        <taxon>Flavobacteriaceae</taxon>
        <taxon>Leptobacterium</taxon>
    </lineage>
</organism>
<feature type="chain" id="PRO_5027109189" evidence="1">
    <location>
        <begin position="23"/>
        <end position="185"/>
    </location>
</feature>
<comment type="caution">
    <text evidence="3">The sequence shown here is derived from an EMBL/GenBank/DDBJ whole genome shotgun (WGS) entry which is preliminary data.</text>
</comment>
<dbReference type="RefSeq" id="WP_163606172.1">
    <property type="nucleotide sequence ID" value="NZ_JAABOO010000001.1"/>
</dbReference>
<dbReference type="Gene3D" id="3.40.30.10">
    <property type="entry name" value="Glutaredoxin"/>
    <property type="match status" value="1"/>
</dbReference>
<dbReference type="AlphaFoldDB" id="A0A6P0UIP6"/>
<proteinExistence type="predicted"/>
<dbReference type="PROSITE" id="PS51352">
    <property type="entry name" value="THIOREDOXIN_2"/>
    <property type="match status" value="1"/>
</dbReference>
<feature type="signal peptide" evidence="1">
    <location>
        <begin position="1"/>
        <end position="22"/>
    </location>
</feature>
<name>A0A6P0UIP6_9FLAO</name>
<dbReference type="EMBL" id="JAABOO010000001">
    <property type="protein sequence ID" value="NER13175.1"/>
    <property type="molecule type" value="Genomic_DNA"/>
</dbReference>
<evidence type="ECO:0000313" key="3">
    <source>
        <dbReference type="EMBL" id="NER13175.1"/>
    </source>
</evidence>
<evidence type="ECO:0000313" key="4">
    <source>
        <dbReference type="Proteomes" id="UP000468581"/>
    </source>
</evidence>
<keyword evidence="1" id="KW-0732">Signal</keyword>
<evidence type="ECO:0000259" key="2">
    <source>
        <dbReference type="PROSITE" id="PS51352"/>
    </source>
</evidence>
<dbReference type="SUPFAM" id="SSF52833">
    <property type="entry name" value="Thioredoxin-like"/>
    <property type="match status" value="1"/>
</dbReference>
<protein>
    <submittedName>
        <fullName evidence="3">Thiol reductase thioredoxin</fullName>
    </submittedName>
</protein>
<gene>
    <name evidence="3" type="ORF">GWK08_06975</name>
</gene>
<dbReference type="Proteomes" id="UP000468581">
    <property type="component" value="Unassembled WGS sequence"/>
</dbReference>
<evidence type="ECO:0000256" key="1">
    <source>
        <dbReference type="SAM" id="SignalP"/>
    </source>
</evidence>
<dbReference type="InterPro" id="IPR013766">
    <property type="entry name" value="Thioredoxin_domain"/>
</dbReference>
<sequence length="185" mass="21422">MKKIRTVILLFQFVLCVSLLQAQELNSMVTDNYGREKLLGEVNREGLNSNSFKAWFQANYNGYPVNEEAVEASKDLIRDYEITVFLGTWCGDSRREVPRFYKILDAMGFPEEQLKLICVDHVPGAYKKSPGGEEKGLNIIKVPTFIFYKDGKEVNRIVERPVVSLEEDIRKILVSGDYKHRYFRE</sequence>
<accession>A0A6P0UIP6</accession>
<reference evidence="3 4" key="1">
    <citation type="submission" date="2020-01" db="EMBL/GenBank/DDBJ databases">
        <title>Leptobacterium flavescens.</title>
        <authorList>
            <person name="Wang G."/>
        </authorList>
    </citation>
    <scope>NUCLEOTIDE SEQUENCE [LARGE SCALE GENOMIC DNA]</scope>
    <source>
        <strain evidence="3 4">KCTC 22160</strain>
    </source>
</reference>
<feature type="domain" description="Thioredoxin" evidence="2">
    <location>
        <begin position="43"/>
        <end position="174"/>
    </location>
</feature>
<dbReference type="InterPro" id="IPR036249">
    <property type="entry name" value="Thioredoxin-like_sf"/>
</dbReference>
<keyword evidence="4" id="KW-1185">Reference proteome</keyword>
<dbReference type="CDD" id="cd02947">
    <property type="entry name" value="TRX_family"/>
    <property type="match status" value="1"/>
</dbReference>